<gene>
    <name evidence="2" type="ORF">ElyMa_005535400</name>
</gene>
<dbReference type="EMBL" id="BMAT01011046">
    <property type="protein sequence ID" value="GFR65605.1"/>
    <property type="molecule type" value="Genomic_DNA"/>
</dbReference>
<reference evidence="2 3" key="1">
    <citation type="journal article" date="2021" name="Elife">
        <title>Chloroplast acquisition without the gene transfer in kleptoplastic sea slugs, Plakobranchus ocellatus.</title>
        <authorList>
            <person name="Maeda T."/>
            <person name="Takahashi S."/>
            <person name="Yoshida T."/>
            <person name="Shimamura S."/>
            <person name="Takaki Y."/>
            <person name="Nagai Y."/>
            <person name="Toyoda A."/>
            <person name="Suzuki Y."/>
            <person name="Arimoto A."/>
            <person name="Ishii H."/>
            <person name="Satoh N."/>
            <person name="Nishiyama T."/>
            <person name="Hasebe M."/>
            <person name="Maruyama T."/>
            <person name="Minagawa J."/>
            <person name="Obokata J."/>
            <person name="Shigenobu S."/>
        </authorList>
    </citation>
    <scope>NUCLEOTIDE SEQUENCE [LARGE SCALE GENOMIC DNA]</scope>
</reference>
<organism evidence="2 3">
    <name type="scientific">Elysia marginata</name>
    <dbReference type="NCBI Taxonomy" id="1093978"/>
    <lineage>
        <taxon>Eukaryota</taxon>
        <taxon>Metazoa</taxon>
        <taxon>Spiralia</taxon>
        <taxon>Lophotrochozoa</taxon>
        <taxon>Mollusca</taxon>
        <taxon>Gastropoda</taxon>
        <taxon>Heterobranchia</taxon>
        <taxon>Euthyneura</taxon>
        <taxon>Panpulmonata</taxon>
        <taxon>Sacoglossa</taxon>
        <taxon>Placobranchoidea</taxon>
        <taxon>Plakobranchidae</taxon>
        <taxon>Elysia</taxon>
    </lineage>
</organism>
<accession>A0AAV4EYH8</accession>
<feature type="region of interest" description="Disordered" evidence="1">
    <location>
        <begin position="42"/>
        <end position="72"/>
    </location>
</feature>
<protein>
    <submittedName>
        <fullName evidence="2">Uncharacterized protein</fullName>
    </submittedName>
</protein>
<keyword evidence="3" id="KW-1185">Reference proteome</keyword>
<sequence>MIFKRRRGAHATEMIIPRDFVSKAAAVACQYFYSFPISRFETQHGRPPQSRREHATGAEPISEMRALPEVWT</sequence>
<proteinExistence type="predicted"/>
<name>A0AAV4EYH8_9GAST</name>
<dbReference type="Proteomes" id="UP000762676">
    <property type="component" value="Unassembled WGS sequence"/>
</dbReference>
<evidence type="ECO:0000313" key="2">
    <source>
        <dbReference type="EMBL" id="GFR65605.1"/>
    </source>
</evidence>
<dbReference type="AlphaFoldDB" id="A0AAV4EYH8"/>
<evidence type="ECO:0000256" key="1">
    <source>
        <dbReference type="SAM" id="MobiDB-lite"/>
    </source>
</evidence>
<comment type="caution">
    <text evidence="2">The sequence shown here is derived from an EMBL/GenBank/DDBJ whole genome shotgun (WGS) entry which is preliminary data.</text>
</comment>
<evidence type="ECO:0000313" key="3">
    <source>
        <dbReference type="Proteomes" id="UP000762676"/>
    </source>
</evidence>